<evidence type="ECO:0000313" key="1">
    <source>
        <dbReference type="EMBL" id="CAG8830719.1"/>
    </source>
</evidence>
<dbReference type="EMBL" id="CAJVQB010042850">
    <property type="protein sequence ID" value="CAG8830719.1"/>
    <property type="molecule type" value="Genomic_DNA"/>
</dbReference>
<name>A0ABN7WGS3_GIGMA</name>
<evidence type="ECO:0000313" key="2">
    <source>
        <dbReference type="Proteomes" id="UP000789901"/>
    </source>
</evidence>
<gene>
    <name evidence="1" type="ORF">GMARGA_LOCUS30420</name>
</gene>
<sequence length="111" mass="12271">AVVDLNKIGLGCNINMQLDDMDESNLLIEEIINLSNPAFVDNNNSFIGKSNFVISHNTQWVKIFGLDHIQVFVFNIAIRGITCGLDTKAAPVVLFSVPPYIIMSPFCADEK</sequence>
<dbReference type="Proteomes" id="UP000789901">
    <property type="component" value="Unassembled WGS sequence"/>
</dbReference>
<protein>
    <submittedName>
        <fullName evidence="1">10390_t:CDS:1</fullName>
    </submittedName>
</protein>
<keyword evidence="2" id="KW-1185">Reference proteome</keyword>
<accession>A0ABN7WGS3</accession>
<feature type="non-terminal residue" evidence="1">
    <location>
        <position position="1"/>
    </location>
</feature>
<organism evidence="1 2">
    <name type="scientific">Gigaspora margarita</name>
    <dbReference type="NCBI Taxonomy" id="4874"/>
    <lineage>
        <taxon>Eukaryota</taxon>
        <taxon>Fungi</taxon>
        <taxon>Fungi incertae sedis</taxon>
        <taxon>Mucoromycota</taxon>
        <taxon>Glomeromycotina</taxon>
        <taxon>Glomeromycetes</taxon>
        <taxon>Diversisporales</taxon>
        <taxon>Gigasporaceae</taxon>
        <taxon>Gigaspora</taxon>
    </lineage>
</organism>
<reference evidence="1 2" key="1">
    <citation type="submission" date="2021-06" db="EMBL/GenBank/DDBJ databases">
        <authorList>
            <person name="Kallberg Y."/>
            <person name="Tangrot J."/>
            <person name="Rosling A."/>
        </authorList>
    </citation>
    <scope>NUCLEOTIDE SEQUENCE [LARGE SCALE GENOMIC DNA]</scope>
    <source>
        <strain evidence="1 2">120-4 pot B 10/14</strain>
    </source>
</reference>
<feature type="non-terminal residue" evidence="1">
    <location>
        <position position="111"/>
    </location>
</feature>
<proteinExistence type="predicted"/>
<comment type="caution">
    <text evidence="1">The sequence shown here is derived from an EMBL/GenBank/DDBJ whole genome shotgun (WGS) entry which is preliminary data.</text>
</comment>